<evidence type="ECO:0000313" key="2">
    <source>
        <dbReference type="EMBL" id="EGQ80735.1"/>
    </source>
</evidence>
<evidence type="ECO:0000259" key="1">
    <source>
        <dbReference type="Pfam" id="PF00155"/>
    </source>
</evidence>
<dbReference type="Pfam" id="PF00155">
    <property type="entry name" value="Aminotran_1_2"/>
    <property type="match status" value="1"/>
</dbReference>
<dbReference type="InterPro" id="IPR051446">
    <property type="entry name" value="HTH_trans_reg/aminotransferase"/>
</dbReference>
<dbReference type="Proteomes" id="UP000005392">
    <property type="component" value="Unassembled WGS sequence"/>
</dbReference>
<name>F9EJY5_9FUSO</name>
<comment type="caution">
    <text evidence="2">The sequence shown here is derived from an EMBL/GenBank/DDBJ whole genome shotgun (WGS) entry which is preliminary data.</text>
</comment>
<gene>
    <name evidence="2" type="ORF">HMPREF9094_0239</name>
</gene>
<dbReference type="GO" id="GO:0008483">
    <property type="term" value="F:transaminase activity"/>
    <property type="evidence" value="ECO:0007669"/>
    <property type="project" value="UniProtKB-KW"/>
</dbReference>
<dbReference type="PATRIC" id="fig|997347.4.peg.221"/>
<dbReference type="InterPro" id="IPR015422">
    <property type="entry name" value="PyrdxlP-dep_Trfase_small"/>
</dbReference>
<dbReference type="InterPro" id="IPR004839">
    <property type="entry name" value="Aminotransferase_I/II_large"/>
</dbReference>
<dbReference type="HOGENOM" id="CLU_2391118_0_0_0"/>
<dbReference type="EC" id="2.6.1.-" evidence="2"/>
<dbReference type="InterPro" id="IPR015424">
    <property type="entry name" value="PyrdxlP-dep_Trfase"/>
</dbReference>
<dbReference type="SUPFAM" id="SSF53383">
    <property type="entry name" value="PLP-dependent transferases"/>
    <property type="match status" value="1"/>
</dbReference>
<proteinExistence type="predicted"/>
<dbReference type="PANTHER" id="PTHR46577:SF1">
    <property type="entry name" value="HTH-TYPE TRANSCRIPTIONAL REGULATORY PROTEIN GABR"/>
    <property type="match status" value="1"/>
</dbReference>
<feature type="domain" description="Aminotransferase class I/classII large" evidence="1">
    <location>
        <begin position="5"/>
        <end position="90"/>
    </location>
</feature>
<dbReference type="AlphaFoldDB" id="F9EJY5"/>
<dbReference type="Gene3D" id="3.90.1150.10">
    <property type="entry name" value="Aspartate Aminotransferase, domain 1"/>
    <property type="match status" value="1"/>
</dbReference>
<evidence type="ECO:0000313" key="3">
    <source>
        <dbReference type="Proteomes" id="UP000005392"/>
    </source>
</evidence>
<organism evidence="2 3">
    <name type="scientific">Fusobacterium animalis ATCC 51191</name>
    <dbReference type="NCBI Taxonomy" id="997347"/>
    <lineage>
        <taxon>Bacteria</taxon>
        <taxon>Fusobacteriati</taxon>
        <taxon>Fusobacteriota</taxon>
        <taxon>Fusobacteriia</taxon>
        <taxon>Fusobacteriales</taxon>
        <taxon>Fusobacteriaceae</taxon>
        <taxon>Fusobacterium</taxon>
    </lineage>
</organism>
<dbReference type="EMBL" id="AFQD01000040">
    <property type="protein sequence ID" value="EGQ80735.1"/>
    <property type="molecule type" value="Genomic_DNA"/>
</dbReference>
<reference evidence="2 3" key="1">
    <citation type="submission" date="2011-05" db="EMBL/GenBank/DDBJ databases">
        <authorList>
            <person name="Muzny D."/>
            <person name="Qin X."/>
            <person name="Deng J."/>
            <person name="Jiang H."/>
            <person name="Liu Y."/>
            <person name="Qu J."/>
            <person name="Song X.-Z."/>
            <person name="Zhang L."/>
            <person name="Thornton R."/>
            <person name="Coyle M."/>
            <person name="Francisco L."/>
            <person name="Jackson L."/>
            <person name="Javaid M."/>
            <person name="Korchina V."/>
            <person name="Kovar C."/>
            <person name="Mata R."/>
            <person name="Mathew T."/>
            <person name="Ngo R."/>
            <person name="Nguyen L."/>
            <person name="Nguyen N."/>
            <person name="Okwuonu G."/>
            <person name="Ongeri F."/>
            <person name="Pham C."/>
            <person name="Simmons D."/>
            <person name="Wilczek-Boney K."/>
            <person name="Hale W."/>
            <person name="Jakkamsetti A."/>
            <person name="Pham P."/>
            <person name="Ruth R."/>
            <person name="San Lucas F."/>
            <person name="Warren J."/>
            <person name="Zhang J."/>
            <person name="Zhao Z."/>
            <person name="Zhou C."/>
            <person name="Zhu D."/>
            <person name="Lee S."/>
            <person name="Bess C."/>
            <person name="Blankenburg K."/>
            <person name="Forbes L."/>
            <person name="Fu Q."/>
            <person name="Gubbala S."/>
            <person name="Hirani K."/>
            <person name="Jayaseelan J.C."/>
            <person name="Lara F."/>
            <person name="Munidasa M."/>
            <person name="Palculict T."/>
            <person name="Patil S."/>
            <person name="Pu L.-L."/>
            <person name="Saada N."/>
            <person name="Tang L."/>
            <person name="Weissenberger G."/>
            <person name="Zhu Y."/>
            <person name="Hemphill L."/>
            <person name="Shang Y."/>
            <person name="Youmans B."/>
            <person name="Ayvaz T."/>
            <person name="Ross M."/>
            <person name="Santibanez J."/>
            <person name="Aqrawi P."/>
            <person name="Gross S."/>
            <person name="Joshi V."/>
            <person name="Fowler G."/>
            <person name="Nazareth L."/>
            <person name="Reid J."/>
            <person name="Worley K."/>
            <person name="Petrosino J."/>
            <person name="Highlander S."/>
            <person name="Gibbs R."/>
        </authorList>
    </citation>
    <scope>NUCLEOTIDE SEQUENCE [LARGE SCALE GENOMIC DNA]</scope>
    <source>
        <strain evidence="2 3">ATCC 51191</strain>
    </source>
</reference>
<dbReference type="PANTHER" id="PTHR46577">
    <property type="entry name" value="HTH-TYPE TRANSCRIPTIONAL REGULATORY PROTEIN GABR"/>
    <property type="match status" value="1"/>
</dbReference>
<dbReference type="GO" id="GO:0030170">
    <property type="term" value="F:pyridoxal phosphate binding"/>
    <property type="evidence" value="ECO:0007669"/>
    <property type="project" value="InterPro"/>
</dbReference>
<protein>
    <submittedName>
        <fullName evidence="2">GntR family transcriptional regulator</fullName>
        <ecNumber evidence="2">2.6.1.-</ecNumber>
    </submittedName>
</protein>
<sequence>KLKGILNNRLNYLVNELKNIPELKIMHQPEGGFFIWLKLNQQIDEDIFYELCKNNGLLILPGYIFYEDNRNNGKFRISFASTSLYEIEIGIKN</sequence>
<accession>F9EJY5</accession>
<keyword evidence="2" id="KW-0032">Aminotransferase</keyword>
<keyword evidence="2" id="KW-0808">Transferase</keyword>
<feature type="non-terminal residue" evidence="2">
    <location>
        <position position="1"/>
    </location>
</feature>
<keyword evidence="3" id="KW-1185">Reference proteome</keyword>